<dbReference type="Gene3D" id="3.30.420.40">
    <property type="match status" value="1"/>
</dbReference>
<evidence type="ECO:0000313" key="4">
    <source>
        <dbReference type="Proteomes" id="UP000053864"/>
    </source>
</evidence>
<protein>
    <submittedName>
        <fullName evidence="3">Uncharacterized protein</fullName>
    </submittedName>
</protein>
<organism evidence="3 4">
    <name type="scientific">Phytophthora nicotianae</name>
    <name type="common">Potato buckeye rot agent</name>
    <name type="synonym">Phytophthora parasitica</name>
    <dbReference type="NCBI Taxonomy" id="4792"/>
    <lineage>
        <taxon>Eukaryota</taxon>
        <taxon>Sar</taxon>
        <taxon>Stramenopiles</taxon>
        <taxon>Oomycota</taxon>
        <taxon>Peronosporomycetes</taxon>
        <taxon>Peronosporales</taxon>
        <taxon>Peronosporaceae</taxon>
        <taxon>Phytophthora</taxon>
    </lineage>
</organism>
<gene>
    <name evidence="3" type="ORF">L916_07462</name>
</gene>
<dbReference type="Gene3D" id="3.90.640.10">
    <property type="entry name" value="Actin, Chain A, domain 4"/>
    <property type="match status" value="1"/>
</dbReference>
<name>W2J5C4_PHYNI</name>
<dbReference type="GO" id="GO:0140662">
    <property type="term" value="F:ATP-dependent protein folding chaperone"/>
    <property type="evidence" value="ECO:0007669"/>
    <property type="project" value="InterPro"/>
</dbReference>
<evidence type="ECO:0000256" key="1">
    <source>
        <dbReference type="ARBA" id="ARBA00022741"/>
    </source>
</evidence>
<evidence type="ECO:0000256" key="2">
    <source>
        <dbReference type="ARBA" id="ARBA00022840"/>
    </source>
</evidence>
<keyword evidence="1" id="KW-0547">Nucleotide-binding</keyword>
<accession>W2J5C4</accession>
<dbReference type="AlphaFoldDB" id="W2J5C4"/>
<dbReference type="PANTHER" id="PTHR19375">
    <property type="entry name" value="HEAT SHOCK PROTEIN 70KDA"/>
    <property type="match status" value="1"/>
</dbReference>
<evidence type="ECO:0000313" key="3">
    <source>
        <dbReference type="EMBL" id="ETL41604.1"/>
    </source>
</evidence>
<dbReference type="InterPro" id="IPR013126">
    <property type="entry name" value="Hsp_70_fam"/>
</dbReference>
<reference evidence="3 4" key="1">
    <citation type="submission" date="2013-11" db="EMBL/GenBank/DDBJ databases">
        <title>The Genome Sequence of Phytophthora parasitica CJ05E6.</title>
        <authorList>
            <consortium name="The Broad Institute Genomics Platform"/>
            <person name="Russ C."/>
            <person name="Tyler B."/>
            <person name="Panabieres F."/>
            <person name="Shan W."/>
            <person name="Tripathy S."/>
            <person name="Grunwald N."/>
            <person name="Machado M."/>
            <person name="Johnson C.S."/>
            <person name="Arredondo F."/>
            <person name="Hong C."/>
            <person name="Coffey M."/>
            <person name="Young S.K."/>
            <person name="Zeng Q."/>
            <person name="Gargeya S."/>
            <person name="Fitzgerald M."/>
            <person name="Abouelleil A."/>
            <person name="Alvarado L."/>
            <person name="Chapman S.B."/>
            <person name="Gainer-Dewar J."/>
            <person name="Goldberg J."/>
            <person name="Griggs A."/>
            <person name="Gujja S."/>
            <person name="Hansen M."/>
            <person name="Howarth C."/>
            <person name="Imamovic A."/>
            <person name="Ireland A."/>
            <person name="Larimer J."/>
            <person name="McCowan C."/>
            <person name="Murphy C."/>
            <person name="Pearson M."/>
            <person name="Poon T.W."/>
            <person name="Priest M."/>
            <person name="Roberts A."/>
            <person name="Saif S."/>
            <person name="Shea T."/>
            <person name="Sykes S."/>
            <person name="Wortman J."/>
            <person name="Nusbaum C."/>
            <person name="Birren B."/>
        </authorList>
    </citation>
    <scope>NUCLEOTIDE SEQUENCE [LARGE SCALE GENOMIC DNA]</scope>
    <source>
        <strain evidence="3 4">CJ05E6</strain>
    </source>
</reference>
<dbReference type="SUPFAM" id="SSF53067">
    <property type="entry name" value="Actin-like ATPase domain"/>
    <property type="match status" value="1"/>
</dbReference>
<dbReference type="EMBL" id="KI672604">
    <property type="protein sequence ID" value="ETL41604.1"/>
    <property type="molecule type" value="Genomic_DNA"/>
</dbReference>
<dbReference type="Proteomes" id="UP000053864">
    <property type="component" value="Unassembled WGS sequence"/>
</dbReference>
<dbReference type="GO" id="GO:0005524">
    <property type="term" value="F:ATP binding"/>
    <property type="evidence" value="ECO:0007669"/>
    <property type="project" value="UniProtKB-KW"/>
</dbReference>
<dbReference type="VEuPathDB" id="FungiDB:PPTG_10700"/>
<keyword evidence="2" id="KW-0067">ATP-binding</keyword>
<dbReference type="InterPro" id="IPR043129">
    <property type="entry name" value="ATPase_NBD"/>
</dbReference>
<sequence>MKNIVVTVPAYFNDSQADSLHHRVRPEQDGRRAQRADLRLGGGISDMSLLNTEEGIFLVKATAGDTHLDGEDSDNRLVEYFEQEFKPHHRKDLTQYQRALRRPNTFNSTNTHPRFENLCSDDFRTTKEPVGKDLPDDGVLNVEKPYHSSNPDKAVAFGAKKQASTLIFNTVDTLKALDVYSKPLEGCSNTVQSAVVDIFSHRRTKCPH</sequence>
<proteinExistence type="predicted"/>
<dbReference type="Pfam" id="PF00012">
    <property type="entry name" value="HSP70"/>
    <property type="match status" value="1"/>
</dbReference>